<sequence length="368" mass="40795">MNTTNRRNWLKSVALGGGFTLMGGLPVLLATTPSTTQAPFAKLNANENPYGPSPLVRDVLKTGMDAGCRYPFAYLKPLVKAIAEKEEVSEDCIVVTGGSTEGLKATGLVYGMGGGEIIAADPTFQALLSYAETFGAYVHRVPLDSSQTHDLEAMERRINSKTRLVFLCNPNNPTGTLLDAGKLRDFCLSVENRTLVFSDEAYYDFITEPDYPSMIELVREGRNIIVSKTFSKVFGLAGLRIGYLVARPDIALRLRERLMANTNTLAILAAEAALKDDSFYKFSLQENTRAKQYLYSEFDAMGLEYITSHTNFIFFKTGRDIRTLIPQMMEHQVQIGRPFPPLMDWARISTGTMEDMKSFASALKKVLA</sequence>
<dbReference type="PANTHER" id="PTHR43643:SF3">
    <property type="entry name" value="HISTIDINOL-PHOSPHATE AMINOTRANSFERASE"/>
    <property type="match status" value="1"/>
</dbReference>
<gene>
    <name evidence="6" type="ORF">SAMN04490243_1985</name>
</gene>
<evidence type="ECO:0000256" key="3">
    <source>
        <dbReference type="ARBA" id="ARBA00022679"/>
    </source>
</evidence>
<evidence type="ECO:0000256" key="4">
    <source>
        <dbReference type="ARBA" id="ARBA00022898"/>
    </source>
</evidence>
<evidence type="ECO:0000313" key="6">
    <source>
        <dbReference type="EMBL" id="SFR47874.1"/>
    </source>
</evidence>
<dbReference type="EMBL" id="FOYQ01000002">
    <property type="protein sequence ID" value="SFR47874.1"/>
    <property type="molecule type" value="Genomic_DNA"/>
</dbReference>
<dbReference type="SUPFAM" id="SSF53383">
    <property type="entry name" value="PLP-dependent transferases"/>
    <property type="match status" value="1"/>
</dbReference>
<dbReference type="Proteomes" id="UP000199534">
    <property type="component" value="Unassembled WGS sequence"/>
</dbReference>
<dbReference type="STRING" id="400055.SAMN04490243_1985"/>
<evidence type="ECO:0000313" key="7">
    <source>
        <dbReference type="Proteomes" id="UP000199534"/>
    </source>
</evidence>
<proteinExistence type="inferred from homology"/>
<dbReference type="InterPro" id="IPR050106">
    <property type="entry name" value="HistidinolP_aminotransfase"/>
</dbReference>
<dbReference type="Gene3D" id="3.90.1150.10">
    <property type="entry name" value="Aspartate Aminotransferase, domain 1"/>
    <property type="match status" value="1"/>
</dbReference>
<dbReference type="GO" id="GO:0030170">
    <property type="term" value="F:pyridoxal phosphate binding"/>
    <property type="evidence" value="ECO:0007669"/>
    <property type="project" value="InterPro"/>
</dbReference>
<organism evidence="6 7">
    <name type="scientific">Robiginitalea myxolifaciens</name>
    <dbReference type="NCBI Taxonomy" id="400055"/>
    <lineage>
        <taxon>Bacteria</taxon>
        <taxon>Pseudomonadati</taxon>
        <taxon>Bacteroidota</taxon>
        <taxon>Flavobacteriia</taxon>
        <taxon>Flavobacteriales</taxon>
        <taxon>Flavobacteriaceae</taxon>
        <taxon>Robiginitalea</taxon>
    </lineage>
</organism>
<dbReference type="InterPro" id="IPR015424">
    <property type="entry name" value="PyrdxlP-dep_Trfase"/>
</dbReference>
<dbReference type="AlphaFoldDB" id="A0A1I6H095"/>
<accession>A0A1I6H095</accession>
<keyword evidence="4" id="KW-0663">Pyridoxal phosphate</keyword>
<keyword evidence="3 6" id="KW-0808">Transferase</keyword>
<comment type="similarity">
    <text evidence="1">Belongs to the class-II pyridoxal-phosphate-dependent aminotransferase family. Histidinol-phosphate aminotransferase subfamily.</text>
</comment>
<dbReference type="PANTHER" id="PTHR43643">
    <property type="entry name" value="HISTIDINOL-PHOSPHATE AMINOTRANSFERASE 2"/>
    <property type="match status" value="1"/>
</dbReference>
<dbReference type="InterPro" id="IPR004839">
    <property type="entry name" value="Aminotransferase_I/II_large"/>
</dbReference>
<feature type="domain" description="Aminotransferase class I/classII large" evidence="5">
    <location>
        <begin position="42"/>
        <end position="363"/>
    </location>
</feature>
<name>A0A1I6H095_9FLAO</name>
<dbReference type="Pfam" id="PF00155">
    <property type="entry name" value="Aminotran_1_2"/>
    <property type="match status" value="1"/>
</dbReference>
<keyword evidence="7" id="KW-1185">Reference proteome</keyword>
<evidence type="ECO:0000259" key="5">
    <source>
        <dbReference type="Pfam" id="PF00155"/>
    </source>
</evidence>
<dbReference type="InterPro" id="IPR015422">
    <property type="entry name" value="PyrdxlP-dep_Trfase_small"/>
</dbReference>
<dbReference type="OrthoDB" id="9813612at2"/>
<evidence type="ECO:0000256" key="2">
    <source>
        <dbReference type="ARBA" id="ARBA00022576"/>
    </source>
</evidence>
<dbReference type="InterPro" id="IPR006311">
    <property type="entry name" value="TAT_signal"/>
</dbReference>
<reference evidence="6 7" key="1">
    <citation type="submission" date="2016-10" db="EMBL/GenBank/DDBJ databases">
        <authorList>
            <person name="de Groot N.N."/>
        </authorList>
    </citation>
    <scope>NUCLEOTIDE SEQUENCE [LARGE SCALE GENOMIC DNA]</scope>
    <source>
        <strain evidence="6 7">DSM 21019</strain>
    </source>
</reference>
<evidence type="ECO:0000256" key="1">
    <source>
        <dbReference type="ARBA" id="ARBA00007970"/>
    </source>
</evidence>
<dbReference type="GO" id="GO:0008483">
    <property type="term" value="F:transaminase activity"/>
    <property type="evidence" value="ECO:0007669"/>
    <property type="project" value="UniProtKB-KW"/>
</dbReference>
<dbReference type="InterPro" id="IPR015421">
    <property type="entry name" value="PyrdxlP-dep_Trfase_major"/>
</dbReference>
<dbReference type="CDD" id="cd00609">
    <property type="entry name" value="AAT_like"/>
    <property type="match status" value="1"/>
</dbReference>
<keyword evidence="2 6" id="KW-0032">Aminotransferase</keyword>
<protein>
    <submittedName>
        <fullName evidence="6">Histidinol-phosphate aminotransferase</fullName>
    </submittedName>
</protein>
<dbReference type="PROSITE" id="PS51318">
    <property type="entry name" value="TAT"/>
    <property type="match status" value="1"/>
</dbReference>
<dbReference type="RefSeq" id="WP_092982445.1">
    <property type="nucleotide sequence ID" value="NZ_FOYQ01000002.1"/>
</dbReference>
<dbReference type="Gene3D" id="3.40.640.10">
    <property type="entry name" value="Type I PLP-dependent aspartate aminotransferase-like (Major domain)"/>
    <property type="match status" value="1"/>
</dbReference>